<keyword evidence="3" id="KW-1185">Reference proteome</keyword>
<dbReference type="PANTHER" id="PTHR31087:SF3">
    <property type="entry name" value="PROTEIN LURP-ONE-RELATED 6"/>
    <property type="match status" value="1"/>
</dbReference>
<dbReference type="AlphaFoldDB" id="A0A328DZK2"/>
<comment type="caution">
    <text evidence="2">The sequence shown here is derived from an EMBL/GenBank/DDBJ whole genome shotgun (WGS) entry which is preliminary data.</text>
</comment>
<reference evidence="2 3" key="1">
    <citation type="submission" date="2018-06" db="EMBL/GenBank/DDBJ databases">
        <title>The Genome of Cuscuta australis (Dodder) Provides Insight into the Evolution of Plant Parasitism.</title>
        <authorList>
            <person name="Liu H."/>
        </authorList>
    </citation>
    <scope>NUCLEOTIDE SEQUENCE [LARGE SCALE GENOMIC DNA]</scope>
    <source>
        <strain evidence="3">cv. Yunnan</strain>
        <tissue evidence="2">Vines</tissue>
    </source>
</reference>
<evidence type="ECO:0000313" key="2">
    <source>
        <dbReference type="EMBL" id="RAL51152.1"/>
    </source>
</evidence>
<dbReference type="EMBL" id="NQVE01000054">
    <property type="protein sequence ID" value="RAL51152.1"/>
    <property type="molecule type" value="Genomic_DNA"/>
</dbReference>
<dbReference type="InterPro" id="IPR025659">
    <property type="entry name" value="Tubby-like_C"/>
</dbReference>
<dbReference type="InterPro" id="IPR038595">
    <property type="entry name" value="LOR_sf"/>
</dbReference>
<dbReference type="Proteomes" id="UP000249390">
    <property type="component" value="Unassembled WGS sequence"/>
</dbReference>
<dbReference type="InterPro" id="IPR007612">
    <property type="entry name" value="LOR"/>
</dbReference>
<gene>
    <name evidence="2" type="ORF">DM860_005508</name>
</gene>
<dbReference type="PANTHER" id="PTHR31087">
    <property type="match status" value="1"/>
</dbReference>
<organism evidence="2 3">
    <name type="scientific">Cuscuta australis</name>
    <dbReference type="NCBI Taxonomy" id="267555"/>
    <lineage>
        <taxon>Eukaryota</taxon>
        <taxon>Viridiplantae</taxon>
        <taxon>Streptophyta</taxon>
        <taxon>Embryophyta</taxon>
        <taxon>Tracheophyta</taxon>
        <taxon>Spermatophyta</taxon>
        <taxon>Magnoliopsida</taxon>
        <taxon>eudicotyledons</taxon>
        <taxon>Gunneridae</taxon>
        <taxon>Pentapetalae</taxon>
        <taxon>asterids</taxon>
        <taxon>lamiids</taxon>
        <taxon>Solanales</taxon>
        <taxon>Convolvulaceae</taxon>
        <taxon>Cuscuteae</taxon>
        <taxon>Cuscuta</taxon>
        <taxon>Cuscuta subgen. Grammica</taxon>
        <taxon>Cuscuta sect. Cleistogrammica</taxon>
    </lineage>
</organism>
<evidence type="ECO:0000256" key="1">
    <source>
        <dbReference type="ARBA" id="ARBA00005437"/>
    </source>
</evidence>
<evidence type="ECO:0000313" key="3">
    <source>
        <dbReference type="Proteomes" id="UP000249390"/>
    </source>
</evidence>
<accession>A0A328DZK2</accession>
<evidence type="ECO:0008006" key="4">
    <source>
        <dbReference type="Google" id="ProtNLM"/>
    </source>
</evidence>
<comment type="similarity">
    <text evidence="1">Belongs to the LOR family.</text>
</comment>
<sequence length="214" mass="23576">MSIGRMGAIMGSSKPDAKMMPIVSKVYCSVSDKVLVVRHRPHVANGGGFVVADSDQNPLFTVDGCGVIGKKEELIVRDNYGAPLLLIRRKGEVVEVLSMVRKWKGYTTSFEGSRKLVFTLKEPNSCFLKNTPIKISIESKDYAGDNRRSFTVAGYFPDRDCSILDPLGIAIAHVEMEMESKEVYNVKIKAGVDQAFVIGVIAILDYIYDGSTRC</sequence>
<dbReference type="SUPFAM" id="SSF54518">
    <property type="entry name" value="Tubby C-terminal domain-like"/>
    <property type="match status" value="1"/>
</dbReference>
<protein>
    <recommendedName>
        <fullName evidence="4">Protein LURP-one-related 6</fullName>
    </recommendedName>
</protein>
<dbReference type="Pfam" id="PF04525">
    <property type="entry name" value="LOR"/>
    <property type="match status" value="1"/>
</dbReference>
<dbReference type="Gene3D" id="2.40.160.200">
    <property type="entry name" value="LURP1-related"/>
    <property type="match status" value="1"/>
</dbReference>
<name>A0A328DZK2_9ASTE</name>
<proteinExistence type="inferred from homology"/>